<dbReference type="GO" id="GO:0005730">
    <property type="term" value="C:nucleolus"/>
    <property type="evidence" value="ECO:0007669"/>
    <property type="project" value="TreeGrafter"/>
</dbReference>
<gene>
    <name evidence="3" type="ORF">SODALDRAFT_333053</name>
</gene>
<protein>
    <recommendedName>
        <fullName evidence="2">Nucleolar 27S pre-rRNA processing Urb2/Npa2 C-terminal domain-containing protein</fullName>
    </recommendedName>
</protein>
<dbReference type="PANTHER" id="PTHR15682:SF2">
    <property type="entry name" value="UNHEALTHY RIBOSOME BIOGENESIS PROTEIN 2 HOMOLOG"/>
    <property type="match status" value="1"/>
</dbReference>
<keyword evidence="4" id="KW-1185">Reference proteome</keyword>
<feature type="compositionally biased region" description="Low complexity" evidence="1">
    <location>
        <begin position="1299"/>
        <end position="1320"/>
    </location>
</feature>
<evidence type="ECO:0000256" key="1">
    <source>
        <dbReference type="SAM" id="MobiDB-lite"/>
    </source>
</evidence>
<feature type="compositionally biased region" description="Low complexity" evidence="1">
    <location>
        <begin position="680"/>
        <end position="693"/>
    </location>
</feature>
<dbReference type="GO" id="GO:0042254">
    <property type="term" value="P:ribosome biogenesis"/>
    <property type="evidence" value="ECO:0007669"/>
    <property type="project" value="TreeGrafter"/>
</dbReference>
<feature type="domain" description="Nucleolar 27S pre-rRNA processing Urb2/Npa2 C-terminal" evidence="2">
    <location>
        <begin position="1200"/>
        <end position="1438"/>
    </location>
</feature>
<dbReference type="GeneID" id="39580350"/>
<feature type="region of interest" description="Disordered" evidence="1">
    <location>
        <begin position="680"/>
        <end position="710"/>
    </location>
</feature>
<dbReference type="Proteomes" id="UP000272025">
    <property type="component" value="Unassembled WGS sequence"/>
</dbReference>
<dbReference type="STRING" id="1314773.A0A3N2PVG2"/>
<dbReference type="EMBL" id="ML119055">
    <property type="protein sequence ID" value="ROT38468.1"/>
    <property type="molecule type" value="Genomic_DNA"/>
</dbReference>
<dbReference type="InterPro" id="IPR018849">
    <property type="entry name" value="Urb2/Npa2_C"/>
</dbReference>
<evidence type="ECO:0000313" key="4">
    <source>
        <dbReference type="Proteomes" id="UP000272025"/>
    </source>
</evidence>
<dbReference type="Pfam" id="PF10441">
    <property type="entry name" value="Urb2"/>
    <property type="match status" value="1"/>
</dbReference>
<dbReference type="OrthoDB" id="160374at2759"/>
<organism evidence="3 4">
    <name type="scientific">Sodiomyces alkalinus (strain CBS 110278 / VKM F-3762 / F11)</name>
    <name type="common">Alkaliphilic filamentous fungus</name>
    <dbReference type="NCBI Taxonomy" id="1314773"/>
    <lineage>
        <taxon>Eukaryota</taxon>
        <taxon>Fungi</taxon>
        <taxon>Dikarya</taxon>
        <taxon>Ascomycota</taxon>
        <taxon>Pezizomycotina</taxon>
        <taxon>Sordariomycetes</taxon>
        <taxon>Hypocreomycetidae</taxon>
        <taxon>Glomerellales</taxon>
        <taxon>Plectosphaerellaceae</taxon>
        <taxon>Sodiomyces</taxon>
    </lineage>
</organism>
<feature type="region of interest" description="Disordered" evidence="1">
    <location>
        <begin position="1091"/>
        <end position="1110"/>
    </location>
</feature>
<dbReference type="PANTHER" id="PTHR15682">
    <property type="entry name" value="UNHEALTHY RIBOSOME BIOGENESIS PROTEIN 2 HOMOLOG"/>
    <property type="match status" value="1"/>
</dbReference>
<proteinExistence type="predicted"/>
<feature type="region of interest" description="Disordered" evidence="1">
    <location>
        <begin position="1290"/>
        <end position="1320"/>
    </location>
</feature>
<sequence>MDVDSDEAHSESRERDLIKAIRSLDQTGPGDQGQHLESIWTLLTSISSSNYFAAEESVLRWLLKSMKPNNDTAETLRRFPLTWRILGCTFQRIPLFSLAKSLADRKFMAILQQTLVAVAKPNEDSSRTSESSNKRKRTPTYTFQLDSLKSREGCIATGEAILDALRVLLDRLDHTSSLGLNEKMGAEHIKALFSQPASEMVTYLAPVLTLCDLSTTATTSHLDLTESQRTWIQTLSTVWNLRLQGHADALEAAMFLSRPGFGLLGKLVGLAQDAHPSLDDRVKATWAEQLESFMHRNLMLPAKSAFLNRRDLEIPTTAIDVSKAISAVSVPVFFRLATRAPRIFGGVTASKAEGEWTEETFKLAYRRLNKLEPPQLTSSLVRILLQDAIATGSQIRLQDLRSICDAHALGDDDATGWQLLSLIAQCDPDAFLLTDKGERLFATVAERLSQDRSGTIRAQADEEAVKQFLDAIIGGFEKARDLPGFLKRWYTQLTQCDRSLVLQPEKRPVWFTDAVHRNSRLTHLIKTSSMTPKQLLNVLQWVKEQGDGVPEAKLIFLDTIASSATDEDFSDVVGPKIFDLVETVWSSAHLQGDLQSLRWPILAKTVSWADFASANKMQTLISPELKRVLSKQPLDHPDTFRAFQCATTIWLASYPDGPNEPSLSDLLASFSERLAEYVQSVDPSSPGGSWDPSKAQTRWRQKPPLDDSQPAAASYVDFSLGAASRLLPLLSRKSSSLPTFLQRILAIPPAHDASSSSSSSYSGERLTSALNAVFANETTHHETEFIGKVVDYVIDTLEFQSKSAGWDDARPRAALRSLTGVPDELLSRQQRERIMETLHGQRRKMKAKAAVSPSTWALVLGLMVKVMRRPTFYSGMAFKHLTSLASSVASSVSHSRSIQTLGMGRLVHDVSLATLRQMNDHFDEWGSAYFTKAKRYVLDADATDGDAQSALHIPIFKALVSVVSSSPHFTGDEAPVRPDAVQLRLAQMVKRPLDDYAGGWRSSNENNTQKKAQINDLLLAVDASETLTPELLRKTIEPEVTAELEAASQQSISRGHLRGWRLRTFLIKNFPGYLGQPRPTDFDKLFDLDREGGGVSAEEGDEVPDPVGATNPQETLEACVDAIVANLDHAQRLQYIEKLIEVMRTAPVADGHLLAIRRIVSQMDDDPKSSETSTSFDLATAHSRLTKYLAETRTPREFSRCAEVLHSLLDTKATSMSQWNIETTMSAISVVAANRAKVHLTSSAAVFTSLCKLASIVIRRHRLRLDDHYHILLTALESLLRALVHNTSRRSRGNTTAANHNRSNNSSNNSSNNNNNNGSLLNAKHAAMYTRLVTLVTEPSAASVSRAQYVGALDSATDAAKRVAGRHVYLLLVQYVKLQLELDIPRDVQEALEPGMYSIFDVTPPPVRKILNDAMDASGRAILREMFKRYTQFGKWSGV</sequence>
<dbReference type="InterPro" id="IPR052609">
    <property type="entry name" value="Ribosome_Biogenesis_Reg"/>
</dbReference>
<name>A0A3N2PVG2_SODAK</name>
<evidence type="ECO:0000313" key="3">
    <source>
        <dbReference type="EMBL" id="ROT38468.1"/>
    </source>
</evidence>
<reference evidence="3 4" key="1">
    <citation type="journal article" date="2018" name="Mol. Ecol.">
        <title>The obligate alkalophilic soda-lake fungus Sodiomyces alkalinus has shifted to a protein diet.</title>
        <authorList>
            <person name="Grum-Grzhimaylo A.A."/>
            <person name="Falkoski D.L."/>
            <person name="van den Heuvel J."/>
            <person name="Valero-Jimenez C.A."/>
            <person name="Min B."/>
            <person name="Choi I.G."/>
            <person name="Lipzen A."/>
            <person name="Daum C.G."/>
            <person name="Aanen D.K."/>
            <person name="Tsang A."/>
            <person name="Henrissat B."/>
            <person name="Bilanenko E.N."/>
            <person name="de Vries R.P."/>
            <person name="van Kan J.A.L."/>
            <person name="Grigoriev I.V."/>
            <person name="Debets A.J.M."/>
        </authorList>
    </citation>
    <scope>NUCLEOTIDE SEQUENCE [LARGE SCALE GENOMIC DNA]</scope>
    <source>
        <strain evidence="3 4">F11</strain>
    </source>
</reference>
<accession>A0A3N2PVG2</accession>
<evidence type="ECO:0000259" key="2">
    <source>
        <dbReference type="Pfam" id="PF10441"/>
    </source>
</evidence>
<dbReference type="RefSeq" id="XP_028466274.1">
    <property type="nucleotide sequence ID" value="XM_028611872.1"/>
</dbReference>